<sequence length="431" mass="47928">MMYYGLYALQHRGQVSTGIAINNNGFIDYHKDMGLVNEVFEKEILNRFRGNICIGHVRYAFSDEEKNRKNTEPLVVGYRKGALALAHDGKIANYLELKDKLEDDGTIFQTDLDAELIANLIARHHKDDLEDAIKNALEKLKGSFSIAIMTNDKLIGARDSFGIKPLSIGKLRDNYILSSETCAFDTIGAEFIRHVEPGEIVVIDDEGIKSIYKKSKKRALCLFESIYFARPDSEIDGKSIYLSRIKAGKTLFKESKIDADIVIGAPDSGIIAAIGYAEESKIPYAEGLIKNRYVGRTFISPTKELREQGVKIKLNPLKENIVGKKVILVDDSIVRGTTIKQTVKMLKDSGAKEVHVRIASPRVTHSCHLGMDTPNKDNLIGANKTPEEITEIIGADSLYFLSLEGLLQSVGENNGFCKGCFTGNYPIERMD</sequence>
<dbReference type="Gene3D" id="3.40.50.2020">
    <property type="match status" value="1"/>
</dbReference>
<organism evidence="12 13">
    <name type="scientific">Senegalia massiliensis</name>
    <dbReference type="NCBI Taxonomy" id="1720316"/>
    <lineage>
        <taxon>Bacteria</taxon>
        <taxon>Bacillati</taxon>
        <taxon>Bacillota</taxon>
        <taxon>Clostridia</taxon>
        <taxon>Eubacteriales</taxon>
        <taxon>Clostridiaceae</taxon>
        <taxon>Senegalia</taxon>
    </lineage>
</organism>
<comment type="caution">
    <text evidence="7">Lacks conserved residue(s) required for the propagation of feature annotation.</text>
</comment>
<dbReference type="InterPro" id="IPR017932">
    <property type="entry name" value="GATase_2_dom"/>
</dbReference>
<dbReference type="CDD" id="cd00715">
    <property type="entry name" value="GPATase_N"/>
    <property type="match status" value="1"/>
</dbReference>
<feature type="binding site" evidence="7 9">
    <location>
        <position position="330"/>
    </location>
    <ligand>
        <name>Mg(2+)</name>
        <dbReference type="ChEBI" id="CHEBI:18420"/>
    </ligand>
</feature>
<dbReference type="PIRSF" id="PIRSF000485">
    <property type="entry name" value="Amd_phspho_trans"/>
    <property type="match status" value="1"/>
</dbReference>
<dbReference type="PANTHER" id="PTHR11907">
    <property type="entry name" value="AMIDOPHOSPHORIBOSYLTRANSFERASE"/>
    <property type="match status" value="1"/>
</dbReference>
<proteinExistence type="inferred from homology"/>
<reference evidence="12 13" key="1">
    <citation type="submission" date="2018-08" db="EMBL/GenBank/DDBJ databases">
        <title>Murine metabolic-syndrome-specific gut microbial biobank.</title>
        <authorList>
            <person name="Liu C."/>
        </authorList>
    </citation>
    <scope>NUCLEOTIDE SEQUENCE [LARGE SCALE GENOMIC DNA]</scope>
    <source>
        <strain evidence="12 13">583</strain>
    </source>
</reference>
<evidence type="ECO:0000256" key="1">
    <source>
        <dbReference type="ARBA" id="ARBA00005209"/>
    </source>
</evidence>
<dbReference type="GO" id="GO:0006189">
    <property type="term" value="P:'de novo' IMP biosynthetic process"/>
    <property type="evidence" value="ECO:0007669"/>
    <property type="project" value="UniProtKB-UniRule"/>
</dbReference>
<dbReference type="InterPro" id="IPR029055">
    <property type="entry name" value="Ntn_hydrolases_N"/>
</dbReference>
<evidence type="ECO:0000256" key="7">
    <source>
        <dbReference type="HAMAP-Rule" id="MF_01931"/>
    </source>
</evidence>
<dbReference type="EC" id="2.4.2.14" evidence="7"/>
<comment type="similarity">
    <text evidence="2 7 8">In the C-terminal section; belongs to the purine/pyrimidine phosphoribosyltransferase family.</text>
</comment>
<dbReference type="InterPro" id="IPR005854">
    <property type="entry name" value="PurF"/>
</dbReference>
<feature type="binding site" evidence="7 10">
    <location>
        <position position="420"/>
    </location>
    <ligand>
        <name>[4Fe-4S] cluster</name>
        <dbReference type="ChEBI" id="CHEBI:49883"/>
    </ligand>
</feature>
<comment type="catalytic activity">
    <reaction evidence="7 8">
        <text>5-phospho-beta-D-ribosylamine + L-glutamate + diphosphate = 5-phospho-alpha-D-ribose 1-diphosphate + L-glutamine + H2O</text>
        <dbReference type="Rhea" id="RHEA:14905"/>
        <dbReference type="ChEBI" id="CHEBI:15377"/>
        <dbReference type="ChEBI" id="CHEBI:29985"/>
        <dbReference type="ChEBI" id="CHEBI:33019"/>
        <dbReference type="ChEBI" id="CHEBI:58017"/>
        <dbReference type="ChEBI" id="CHEBI:58359"/>
        <dbReference type="ChEBI" id="CHEBI:58681"/>
        <dbReference type="EC" id="2.4.2.14"/>
    </reaction>
</comment>
<keyword evidence="4 7" id="KW-0808">Transferase</keyword>
<keyword evidence="3 7" id="KW-0328">Glycosyltransferase</keyword>
<protein>
    <recommendedName>
        <fullName evidence="7">Amidophosphoribosyltransferase</fullName>
        <shortName evidence="7">ATase</shortName>
        <ecNumber evidence="7">2.4.2.14</ecNumber>
    </recommendedName>
    <alternativeName>
        <fullName evidence="7">Glutamine phosphoribosylpyrophosphate amidotransferase</fullName>
        <shortName evidence="7">GPATase</shortName>
    </alternativeName>
</protein>
<dbReference type="CDD" id="cd06223">
    <property type="entry name" value="PRTases_typeI"/>
    <property type="match status" value="1"/>
</dbReference>
<evidence type="ECO:0000256" key="6">
    <source>
        <dbReference type="ARBA" id="ARBA00022962"/>
    </source>
</evidence>
<evidence type="ECO:0000256" key="2">
    <source>
        <dbReference type="ARBA" id="ARBA00010138"/>
    </source>
</evidence>
<keyword evidence="13" id="KW-1185">Reference proteome</keyword>
<dbReference type="GO" id="GO:0009113">
    <property type="term" value="P:purine nucleobase biosynthetic process"/>
    <property type="evidence" value="ECO:0007669"/>
    <property type="project" value="UniProtKB-UniRule"/>
</dbReference>
<feature type="binding site" evidence="7 10">
    <location>
        <position position="221"/>
    </location>
    <ligand>
        <name>[4Fe-4S] cluster</name>
        <dbReference type="ChEBI" id="CHEBI:49883"/>
    </ligand>
</feature>
<keyword evidence="7" id="KW-0004">4Fe-4S</keyword>
<dbReference type="InterPro" id="IPR000836">
    <property type="entry name" value="PRTase_dom"/>
</dbReference>
<comment type="cofactor">
    <cofactor evidence="7 9">
        <name>Mg(2+)</name>
        <dbReference type="ChEBI" id="CHEBI:18420"/>
    </cofactor>
    <text evidence="7 9">Binds 1 Mg(2+) ion per subunit.</text>
</comment>
<keyword evidence="6 7" id="KW-0315">Glutamine amidotransferase</keyword>
<comment type="function">
    <text evidence="7">Catalyzes the formation of phosphoribosylamine from phosphoribosylpyrophosphate (PRPP) and glutamine.</text>
</comment>
<evidence type="ECO:0000313" key="13">
    <source>
        <dbReference type="Proteomes" id="UP000467132"/>
    </source>
</evidence>
<comment type="pathway">
    <text evidence="1 7 8">Purine metabolism; IMP biosynthesis via de novo pathway; N(1)-(5-phospho-D-ribosyl)glycinamide from 5-phospho-alpha-D-ribose 1-diphosphate: step 1/2.</text>
</comment>
<dbReference type="AlphaFoldDB" id="A0A845R2N4"/>
<dbReference type="HAMAP" id="MF_01931">
    <property type="entry name" value="PurF"/>
    <property type="match status" value="1"/>
</dbReference>
<comment type="cofactor">
    <cofactor evidence="7 10">
        <name>[4Fe-4S] cluster</name>
        <dbReference type="ChEBI" id="CHEBI:49883"/>
    </cofactor>
    <text evidence="7 10">Binds 1 [4Fe-4S] cluster per subunit.</text>
</comment>
<dbReference type="InterPro" id="IPR035584">
    <property type="entry name" value="PurF_N"/>
</dbReference>
<keyword evidence="7 9" id="KW-0479">Metal-binding</keyword>
<evidence type="ECO:0000256" key="4">
    <source>
        <dbReference type="ARBA" id="ARBA00022679"/>
    </source>
</evidence>
<evidence type="ECO:0000256" key="5">
    <source>
        <dbReference type="ARBA" id="ARBA00022755"/>
    </source>
</evidence>
<accession>A0A845R2N4</accession>
<dbReference type="NCBIfam" id="TIGR01134">
    <property type="entry name" value="purF"/>
    <property type="match status" value="1"/>
</dbReference>
<keyword evidence="7 10" id="KW-0411">Iron-sulfur</keyword>
<dbReference type="Proteomes" id="UP000467132">
    <property type="component" value="Unassembled WGS sequence"/>
</dbReference>
<feature type="binding site" evidence="7 9">
    <location>
        <position position="331"/>
    </location>
    <ligand>
        <name>Mg(2+)</name>
        <dbReference type="ChEBI" id="CHEBI:18420"/>
    </ligand>
</feature>
<keyword evidence="7 9" id="KW-0460">Magnesium</keyword>
<keyword evidence="5 7" id="KW-0658">Purine biosynthesis</keyword>
<dbReference type="GO" id="GO:0004044">
    <property type="term" value="F:amidophosphoribosyltransferase activity"/>
    <property type="evidence" value="ECO:0007669"/>
    <property type="project" value="UniProtKB-UniRule"/>
</dbReference>
<feature type="binding site" evidence="7 10">
    <location>
        <position position="417"/>
    </location>
    <ligand>
        <name>[4Fe-4S] cluster</name>
        <dbReference type="ChEBI" id="CHEBI:49883"/>
    </ligand>
</feature>
<dbReference type="GO" id="GO:0000287">
    <property type="term" value="F:magnesium ion binding"/>
    <property type="evidence" value="ECO:0007669"/>
    <property type="project" value="UniProtKB-UniRule"/>
</dbReference>
<name>A0A845R2N4_9CLOT</name>
<feature type="binding site" evidence="7 9">
    <location>
        <position position="268"/>
    </location>
    <ligand>
        <name>Mg(2+)</name>
        <dbReference type="ChEBI" id="CHEBI:18420"/>
    </ligand>
</feature>
<dbReference type="OrthoDB" id="9801213at2"/>
<feature type="binding site" evidence="7 10">
    <location>
        <position position="367"/>
    </location>
    <ligand>
        <name>[4Fe-4S] cluster</name>
        <dbReference type="ChEBI" id="CHEBI:49883"/>
    </ligand>
</feature>
<evidence type="ECO:0000256" key="9">
    <source>
        <dbReference type="PIRSR" id="PIRSR000485-2"/>
    </source>
</evidence>
<evidence type="ECO:0000259" key="11">
    <source>
        <dbReference type="PROSITE" id="PS51278"/>
    </source>
</evidence>
<dbReference type="GO" id="GO:0051539">
    <property type="term" value="F:4 iron, 4 sulfur cluster binding"/>
    <property type="evidence" value="ECO:0007669"/>
    <property type="project" value="UniProtKB-KW"/>
</dbReference>
<dbReference type="Pfam" id="PF00156">
    <property type="entry name" value="Pribosyltran"/>
    <property type="match status" value="1"/>
</dbReference>
<evidence type="ECO:0000256" key="10">
    <source>
        <dbReference type="PIRSR" id="PIRSR000485-3"/>
    </source>
</evidence>
<dbReference type="PROSITE" id="PS51278">
    <property type="entry name" value="GATASE_TYPE_2"/>
    <property type="match status" value="1"/>
</dbReference>
<dbReference type="Pfam" id="PF13537">
    <property type="entry name" value="GATase_7"/>
    <property type="match status" value="1"/>
</dbReference>
<dbReference type="SUPFAM" id="SSF53271">
    <property type="entry name" value="PRTase-like"/>
    <property type="match status" value="1"/>
</dbReference>
<evidence type="ECO:0000313" key="12">
    <source>
        <dbReference type="EMBL" id="NBI07956.1"/>
    </source>
</evidence>
<keyword evidence="7 10" id="KW-0408">Iron</keyword>
<dbReference type="Gene3D" id="3.60.20.10">
    <property type="entry name" value="Glutamine Phosphoribosylpyrophosphate, subunit 1, domain 1"/>
    <property type="match status" value="1"/>
</dbReference>
<comment type="caution">
    <text evidence="12">The sequence shown here is derived from an EMBL/GenBank/DDBJ whole genome shotgun (WGS) entry which is preliminary data.</text>
</comment>
<evidence type="ECO:0000256" key="8">
    <source>
        <dbReference type="PIRNR" id="PIRNR000485"/>
    </source>
</evidence>
<gene>
    <name evidence="7" type="primary">purF</name>
    <name evidence="12" type="ORF">D3Z33_13930</name>
</gene>
<dbReference type="EMBL" id="QXXA01000017">
    <property type="protein sequence ID" value="NBI07956.1"/>
    <property type="molecule type" value="Genomic_DNA"/>
</dbReference>
<evidence type="ECO:0000256" key="3">
    <source>
        <dbReference type="ARBA" id="ARBA00022676"/>
    </source>
</evidence>
<feature type="domain" description="Glutamine amidotransferase type-2" evidence="11">
    <location>
        <begin position="1"/>
        <end position="206"/>
    </location>
</feature>
<dbReference type="SUPFAM" id="SSF56235">
    <property type="entry name" value="N-terminal nucleophile aminohydrolases (Ntn hydrolases)"/>
    <property type="match status" value="1"/>
</dbReference>
<dbReference type="UniPathway" id="UPA00074">
    <property type="reaction ID" value="UER00124"/>
</dbReference>
<dbReference type="InterPro" id="IPR029057">
    <property type="entry name" value="PRTase-like"/>
</dbReference>